<accession>A0AAV4AKC8</accession>
<feature type="compositionally biased region" description="Basic and acidic residues" evidence="4">
    <location>
        <begin position="1"/>
        <end position="16"/>
    </location>
</feature>
<dbReference type="GO" id="GO:0022857">
    <property type="term" value="F:transmembrane transporter activity"/>
    <property type="evidence" value="ECO:0007669"/>
    <property type="project" value="InterPro"/>
</dbReference>
<dbReference type="InterPro" id="IPR036259">
    <property type="entry name" value="MFS_trans_sf"/>
</dbReference>
<feature type="transmembrane region" description="Helical" evidence="5">
    <location>
        <begin position="101"/>
        <end position="118"/>
    </location>
</feature>
<keyword evidence="6" id="KW-0813">Transport</keyword>
<dbReference type="AlphaFoldDB" id="A0AAV4AKC8"/>
<feature type="transmembrane region" description="Helical" evidence="5">
    <location>
        <begin position="308"/>
        <end position="330"/>
    </location>
</feature>
<evidence type="ECO:0000313" key="7">
    <source>
        <dbReference type="Proteomes" id="UP000735302"/>
    </source>
</evidence>
<evidence type="ECO:0000256" key="2">
    <source>
        <dbReference type="ARBA" id="ARBA00022989"/>
    </source>
</evidence>
<comment type="caution">
    <text evidence="6">The sequence shown here is derived from an EMBL/GenBank/DDBJ whole genome shotgun (WGS) entry which is preliminary data.</text>
</comment>
<organism evidence="6 7">
    <name type="scientific">Plakobranchus ocellatus</name>
    <dbReference type="NCBI Taxonomy" id="259542"/>
    <lineage>
        <taxon>Eukaryota</taxon>
        <taxon>Metazoa</taxon>
        <taxon>Spiralia</taxon>
        <taxon>Lophotrochozoa</taxon>
        <taxon>Mollusca</taxon>
        <taxon>Gastropoda</taxon>
        <taxon>Heterobranchia</taxon>
        <taxon>Euthyneura</taxon>
        <taxon>Panpulmonata</taxon>
        <taxon>Sacoglossa</taxon>
        <taxon>Placobranchoidea</taxon>
        <taxon>Plakobranchidae</taxon>
        <taxon>Plakobranchus</taxon>
    </lineage>
</organism>
<dbReference type="PANTHER" id="PTHR23121:SF9">
    <property type="entry name" value="SODIUM-DEPENDENT GLUCOSE TRANSPORTER 1"/>
    <property type="match status" value="1"/>
</dbReference>
<feature type="transmembrane region" description="Helical" evidence="5">
    <location>
        <begin position="441"/>
        <end position="464"/>
    </location>
</feature>
<feature type="region of interest" description="Disordered" evidence="4">
    <location>
        <begin position="577"/>
        <end position="624"/>
    </location>
</feature>
<dbReference type="SUPFAM" id="SSF103473">
    <property type="entry name" value="MFS general substrate transporter"/>
    <property type="match status" value="1"/>
</dbReference>
<dbReference type="Pfam" id="PF07690">
    <property type="entry name" value="MFS_1"/>
    <property type="match status" value="1"/>
</dbReference>
<feature type="transmembrane region" description="Helical" evidence="5">
    <location>
        <begin position="412"/>
        <end position="429"/>
    </location>
</feature>
<evidence type="ECO:0000256" key="3">
    <source>
        <dbReference type="ARBA" id="ARBA00023136"/>
    </source>
</evidence>
<reference evidence="6 7" key="1">
    <citation type="journal article" date="2021" name="Elife">
        <title>Chloroplast acquisition without the gene transfer in kleptoplastic sea slugs, Plakobranchus ocellatus.</title>
        <authorList>
            <person name="Maeda T."/>
            <person name="Takahashi S."/>
            <person name="Yoshida T."/>
            <person name="Shimamura S."/>
            <person name="Takaki Y."/>
            <person name="Nagai Y."/>
            <person name="Toyoda A."/>
            <person name="Suzuki Y."/>
            <person name="Arimoto A."/>
            <person name="Ishii H."/>
            <person name="Satoh N."/>
            <person name="Nishiyama T."/>
            <person name="Hasebe M."/>
            <person name="Maruyama T."/>
            <person name="Minagawa J."/>
            <person name="Obokata J."/>
            <person name="Shigenobu S."/>
        </authorList>
    </citation>
    <scope>NUCLEOTIDE SEQUENCE [LARGE SCALE GENOMIC DNA]</scope>
</reference>
<keyword evidence="2 5" id="KW-1133">Transmembrane helix</keyword>
<evidence type="ECO:0000256" key="4">
    <source>
        <dbReference type="SAM" id="MobiDB-lite"/>
    </source>
</evidence>
<keyword evidence="1 5" id="KW-0812">Transmembrane</keyword>
<feature type="transmembrane region" description="Helical" evidence="5">
    <location>
        <begin position="554"/>
        <end position="573"/>
    </location>
</feature>
<evidence type="ECO:0000256" key="5">
    <source>
        <dbReference type="SAM" id="Phobius"/>
    </source>
</evidence>
<evidence type="ECO:0000256" key="1">
    <source>
        <dbReference type="ARBA" id="ARBA00022692"/>
    </source>
</evidence>
<evidence type="ECO:0000313" key="6">
    <source>
        <dbReference type="EMBL" id="GFO11636.1"/>
    </source>
</evidence>
<dbReference type="PANTHER" id="PTHR23121">
    <property type="entry name" value="SODIUM-DEPENDENT GLUCOSE TRANSPORTER 1"/>
    <property type="match status" value="1"/>
</dbReference>
<feature type="compositionally biased region" description="Acidic residues" evidence="4">
    <location>
        <begin position="579"/>
        <end position="617"/>
    </location>
</feature>
<keyword evidence="6" id="KW-0762">Sugar transport</keyword>
<dbReference type="Gene3D" id="1.20.1250.20">
    <property type="entry name" value="MFS general substrate transporter like domains"/>
    <property type="match status" value="1"/>
</dbReference>
<feature type="region of interest" description="Disordered" evidence="4">
    <location>
        <begin position="1"/>
        <end position="33"/>
    </location>
</feature>
<feature type="transmembrane region" description="Helical" evidence="5">
    <location>
        <begin position="520"/>
        <end position="542"/>
    </location>
</feature>
<keyword evidence="7" id="KW-1185">Reference proteome</keyword>
<gene>
    <name evidence="6" type="ORF">PoB_003814100</name>
</gene>
<feature type="transmembrane region" description="Helical" evidence="5">
    <location>
        <begin position="138"/>
        <end position="157"/>
    </location>
</feature>
<feature type="transmembrane region" description="Helical" evidence="5">
    <location>
        <begin position="369"/>
        <end position="392"/>
    </location>
</feature>
<dbReference type="Proteomes" id="UP000735302">
    <property type="component" value="Unassembled WGS sequence"/>
</dbReference>
<dbReference type="EMBL" id="BLXT01004325">
    <property type="protein sequence ID" value="GFO11636.1"/>
    <property type="molecule type" value="Genomic_DNA"/>
</dbReference>
<sequence length="624" mass="68087">MSATQDKVEKYKDNDVQRQSLLPSETGLYGSDGCPVSSPGCPGKSSDGGHPFSCSNKESGLSDSDLKVESATNCSEKLSFIFDFRRKFQEDALYRGKLKHSLCLAIALFGLGIIEAQSGPTFLDLQIITGTDVGQASAFFTANSCGFLLGSTASGYISGRKINASVTLLMSLLAMGTAVIILPYCSLYITMIAIRGLTGVFAGLIATTANAEHMRIWGRDGPVLMQLLQFCCSMGGVVSPLVTEPFLAARSDDRTVHHNSDIDDQHQQNPITQAAYDKDRDSYKFPRDSINNMSVELSPYESSRSTNIHWAFLITGLVVIVASTPFFFLYNKSRRAKKNAKRNQSEKNSEKERLADDARSEYRKIPFRTYICLLAALCTFFIFYCSVENIFFNFLMTFVVRRFRTVSKSDGAHITAVFWGSFAASRFLMIFVSRALSPVRVLYLGGSLMLISFSGFTLSSGAWADGGFGNKGLSSLSIPTNSSFEFSSGVNLSKTEWDPAISLAGNGTLGQADVPGSVPALTFFTAMAGLGMSGVFPAALSWSGAELLKVTGRVSSIVFVSGSCGAMLNPLLVSRLMQDDDGDDDNDDDDDHDDHDGDDDEEEYQEEKNEEEDEKAEEEMLIKE</sequence>
<protein>
    <submittedName>
        <fullName evidence="6">Sodium-dependent glucose transporter 1</fullName>
    </submittedName>
</protein>
<name>A0AAV4AKC8_9GAST</name>
<dbReference type="InterPro" id="IPR011701">
    <property type="entry name" value="MFS"/>
</dbReference>
<proteinExistence type="predicted"/>
<keyword evidence="3 5" id="KW-0472">Membrane</keyword>